<comment type="caution">
    <text evidence="1">The sequence shown here is derived from an EMBL/GenBank/DDBJ whole genome shotgun (WGS) entry which is preliminary data.</text>
</comment>
<name>A0ABW7PN15_9ACTN</name>
<dbReference type="EMBL" id="JBBDHD010000150">
    <property type="protein sequence ID" value="MFH7599800.1"/>
    <property type="molecule type" value="Genomic_DNA"/>
</dbReference>
<proteinExistence type="predicted"/>
<protein>
    <submittedName>
        <fullName evidence="1">Uncharacterized protein</fullName>
    </submittedName>
</protein>
<keyword evidence="2" id="KW-1185">Reference proteome</keyword>
<accession>A0ABW7PN15</accession>
<evidence type="ECO:0000313" key="2">
    <source>
        <dbReference type="Proteomes" id="UP001610631"/>
    </source>
</evidence>
<gene>
    <name evidence="1" type="ORF">WDV06_32580</name>
</gene>
<sequence>MTTQPAIRKAGQPATVFRVAPLNRETTWSLMCRIAARYGQEPGWLLGNWQWTNHQPRDPGGTPRADAEVLLDRDGRALLTGLCRVDEEILVQALPSWRPVEEQLTEQQRPVTAGGLWRVGGTVVGPTAFGCRLCGAAQRAGSARGPLR</sequence>
<reference evidence="1 2" key="1">
    <citation type="submission" date="2024-03" db="EMBL/GenBank/DDBJ databases">
        <title>Whole genome sequencing of Streptomyces racemochromogenes, to identify antimicrobial biosynthetic gene clusters.</title>
        <authorList>
            <person name="Suryawanshi P."/>
            <person name="Krishnaraj P.U."/>
            <person name="Arun Y.P."/>
            <person name="Suryawanshi M.P."/>
            <person name="Rakshit O."/>
        </authorList>
    </citation>
    <scope>NUCLEOTIDE SEQUENCE [LARGE SCALE GENOMIC DNA]</scope>
    <source>
        <strain evidence="1 2">AUDT626</strain>
    </source>
</reference>
<dbReference type="Proteomes" id="UP001610631">
    <property type="component" value="Unassembled WGS sequence"/>
</dbReference>
<evidence type="ECO:0000313" key="1">
    <source>
        <dbReference type="EMBL" id="MFH7599800.1"/>
    </source>
</evidence>
<organism evidence="1 2">
    <name type="scientific">Streptomyces racemochromogenes</name>
    <dbReference type="NCBI Taxonomy" id="67353"/>
    <lineage>
        <taxon>Bacteria</taxon>
        <taxon>Bacillati</taxon>
        <taxon>Actinomycetota</taxon>
        <taxon>Actinomycetes</taxon>
        <taxon>Kitasatosporales</taxon>
        <taxon>Streptomycetaceae</taxon>
        <taxon>Streptomyces</taxon>
    </lineage>
</organism>
<dbReference type="RefSeq" id="WP_395513425.1">
    <property type="nucleotide sequence ID" value="NZ_JBBDHD010000150.1"/>
</dbReference>